<evidence type="ECO:0000256" key="10">
    <source>
        <dbReference type="SAM" id="SignalP"/>
    </source>
</evidence>
<evidence type="ECO:0000256" key="5">
    <source>
        <dbReference type="ARBA" id="ARBA00023077"/>
    </source>
</evidence>
<keyword evidence="10" id="KW-0732">Signal</keyword>
<accession>N9BKC1</accession>
<dbReference type="InterPro" id="IPR036942">
    <property type="entry name" value="Beta-barrel_TonB_sf"/>
</dbReference>
<comment type="subcellular location">
    <subcellularLocation>
        <location evidence="1 8">Cell outer membrane</location>
        <topology evidence="1 8">Multi-pass membrane protein</topology>
    </subcellularLocation>
</comment>
<proteinExistence type="inferred from homology"/>
<dbReference type="GO" id="GO:0044718">
    <property type="term" value="P:siderophore transmembrane transport"/>
    <property type="evidence" value="ECO:0007669"/>
    <property type="project" value="TreeGrafter"/>
</dbReference>
<dbReference type="EMBL" id="APPZ01000005">
    <property type="protein sequence ID" value="ENV73581.1"/>
    <property type="molecule type" value="Genomic_DNA"/>
</dbReference>
<evidence type="ECO:0000313" key="14">
    <source>
        <dbReference type="Proteomes" id="UP000018444"/>
    </source>
</evidence>
<dbReference type="InterPro" id="IPR037066">
    <property type="entry name" value="Plug_dom_sf"/>
</dbReference>
<keyword evidence="2 8" id="KW-0813">Transport</keyword>
<dbReference type="InterPro" id="IPR039426">
    <property type="entry name" value="TonB-dep_rcpt-like"/>
</dbReference>
<gene>
    <name evidence="13" type="ORF">F946_01093</name>
</gene>
<dbReference type="AlphaFoldDB" id="N9BKC1"/>
<evidence type="ECO:0000256" key="8">
    <source>
        <dbReference type="PROSITE-ProRule" id="PRU01360"/>
    </source>
</evidence>
<feature type="domain" description="TonB-dependent receptor-like beta-barrel" evidence="11">
    <location>
        <begin position="308"/>
        <end position="716"/>
    </location>
</feature>
<dbReference type="CDD" id="cd01347">
    <property type="entry name" value="ligand_gated_channel"/>
    <property type="match status" value="1"/>
</dbReference>
<dbReference type="PANTHER" id="PTHR30069">
    <property type="entry name" value="TONB-DEPENDENT OUTER MEMBRANE RECEPTOR"/>
    <property type="match status" value="1"/>
</dbReference>
<dbReference type="InterPro" id="IPR012910">
    <property type="entry name" value="Plug_dom"/>
</dbReference>
<evidence type="ECO:0000256" key="3">
    <source>
        <dbReference type="ARBA" id="ARBA00022452"/>
    </source>
</evidence>
<dbReference type="Pfam" id="PF00593">
    <property type="entry name" value="TonB_dep_Rec_b-barrel"/>
    <property type="match status" value="1"/>
</dbReference>
<dbReference type="PATRIC" id="fig|1217662.4.peg.1063"/>
<evidence type="ECO:0000256" key="6">
    <source>
        <dbReference type="ARBA" id="ARBA00023136"/>
    </source>
</evidence>
<dbReference type="InterPro" id="IPR000531">
    <property type="entry name" value="Beta-barrel_TonB"/>
</dbReference>
<feature type="signal peptide" evidence="10">
    <location>
        <begin position="1"/>
        <end position="23"/>
    </location>
</feature>
<keyword evidence="5 9" id="KW-0798">TonB box</keyword>
<feature type="domain" description="TonB-dependent receptor plug" evidence="12">
    <location>
        <begin position="63"/>
        <end position="165"/>
    </location>
</feature>
<evidence type="ECO:0000259" key="11">
    <source>
        <dbReference type="Pfam" id="PF00593"/>
    </source>
</evidence>
<evidence type="ECO:0000256" key="7">
    <source>
        <dbReference type="ARBA" id="ARBA00023237"/>
    </source>
</evidence>
<keyword evidence="3 8" id="KW-1134">Transmembrane beta strand</keyword>
<evidence type="ECO:0000313" key="13">
    <source>
        <dbReference type="EMBL" id="ENV73581.1"/>
    </source>
</evidence>
<dbReference type="Pfam" id="PF07715">
    <property type="entry name" value="Plug"/>
    <property type="match status" value="1"/>
</dbReference>
<sequence>MNRFMLPMQLTCLTLAVCTQLYAQDNVVTNSASQTSSVEAQQKETTQLAPIVVTATRSAKSIADIAGTVYSIDQAEIEKQANAGKSIADILGTLVPSLTPSSGTTSNYGMTMRGRVVQYMIDGVPQTGYRDGSRQLNSIQPSMIERIEVVSGATSIYGSGATGGIINIITKRDGQDPISFETKVGVTAGNNFKSDAMAYEASQSVLFNQGALQGAFGASYTTRGEIQDSHGNRIGPEVAQTDRQDTDTLDLNGRLTWNISDEQSLSFGAQYFKDEQDSEYGPDYGPNLAYVKRDPTYTASLAAVKGMQLETQPQTERYAFNTQYENQNVLGHTLNAEAYYRNEQARWFPSAQAMGGGLYLVYQSETDIDVYGARVALQKQFDLNGRNLGLSYGIDYENEQDEQNIQMYDSAAFVASNGLNYKPFNYYAFGPDVETEKLGTFVQTDFDVTDRLGLKAGVRYERVESQVEESTPYMEAITADLQPGYQAKTLNGGKVKHDAALFNLGAVYHLTDAQQIFANFSQGANLPDIQRMLRDVPASFTVNSQTIDPIKVNNYELGWRVQAANGLNASVTTFYNDSDKSLKFGRPNYTIEVLDTDERVYGVEGNLSYRLQPNWTVGGTMAYTRGQFKNTVGKWQELDAIRVAPLKGTAFSEWQFNNDMSLRVQALAIGGTDKAKKDAEKYGSTVPAEIKGFATMDVIANAKAGPGTVGFGVYNVWNTDYKSVYSQSVESVYGAISSLAAQGRTYGLSYTLKY</sequence>
<dbReference type="Proteomes" id="UP000018444">
    <property type="component" value="Unassembled WGS sequence"/>
</dbReference>
<dbReference type="PANTHER" id="PTHR30069:SF42">
    <property type="entry name" value="FERRIC AEROBACTIN RECEPTOR"/>
    <property type="match status" value="1"/>
</dbReference>
<dbReference type="Gene3D" id="2.170.130.10">
    <property type="entry name" value="TonB-dependent receptor, plug domain"/>
    <property type="match status" value="1"/>
</dbReference>
<name>N9BKC1_ACIJO</name>
<keyword evidence="4 8" id="KW-0812">Transmembrane</keyword>
<dbReference type="GO" id="GO:0009279">
    <property type="term" value="C:cell outer membrane"/>
    <property type="evidence" value="ECO:0007669"/>
    <property type="project" value="UniProtKB-SubCell"/>
</dbReference>
<dbReference type="RefSeq" id="WP_004979954.1">
    <property type="nucleotide sequence ID" value="NZ_KB849705.1"/>
</dbReference>
<evidence type="ECO:0000259" key="12">
    <source>
        <dbReference type="Pfam" id="PF07715"/>
    </source>
</evidence>
<dbReference type="Gene3D" id="2.40.170.20">
    <property type="entry name" value="TonB-dependent receptor, beta-barrel domain"/>
    <property type="match status" value="1"/>
</dbReference>
<dbReference type="GeneID" id="56338299"/>
<dbReference type="GO" id="GO:0015344">
    <property type="term" value="F:siderophore uptake transmembrane transporter activity"/>
    <property type="evidence" value="ECO:0007669"/>
    <property type="project" value="TreeGrafter"/>
</dbReference>
<comment type="similarity">
    <text evidence="8 9">Belongs to the TonB-dependent receptor family.</text>
</comment>
<dbReference type="SUPFAM" id="SSF56935">
    <property type="entry name" value="Porins"/>
    <property type="match status" value="1"/>
</dbReference>
<comment type="caution">
    <text evidence="13">The sequence shown here is derived from an EMBL/GenBank/DDBJ whole genome shotgun (WGS) entry which is preliminary data.</text>
</comment>
<reference evidence="13 14" key="1">
    <citation type="submission" date="2013-02" db="EMBL/GenBank/DDBJ databases">
        <title>The Genome Sequence of Acinetobacter johnsonii ANC 3681.</title>
        <authorList>
            <consortium name="The Broad Institute Genome Sequencing Platform"/>
            <consortium name="The Broad Institute Genome Sequencing Center for Infectious Disease"/>
            <person name="Cerqueira G."/>
            <person name="Feldgarden M."/>
            <person name="Courvalin P."/>
            <person name="Perichon B."/>
            <person name="Grillot-Courvalin C."/>
            <person name="Clermont D."/>
            <person name="Rocha E."/>
            <person name="Yoon E.-J."/>
            <person name="Nemec A."/>
            <person name="Walker B."/>
            <person name="Young S.K."/>
            <person name="Zeng Q."/>
            <person name="Gargeya S."/>
            <person name="Fitzgerald M."/>
            <person name="Haas B."/>
            <person name="Abouelleil A."/>
            <person name="Alvarado L."/>
            <person name="Arachchi H.M."/>
            <person name="Berlin A.M."/>
            <person name="Chapman S.B."/>
            <person name="Dewar J."/>
            <person name="Goldberg J."/>
            <person name="Griggs A."/>
            <person name="Gujja S."/>
            <person name="Hansen M."/>
            <person name="Howarth C."/>
            <person name="Imamovic A."/>
            <person name="Larimer J."/>
            <person name="McCowan C."/>
            <person name="Murphy C."/>
            <person name="Neiman D."/>
            <person name="Pearson M."/>
            <person name="Priest M."/>
            <person name="Roberts A."/>
            <person name="Saif S."/>
            <person name="Shea T."/>
            <person name="Sisk P."/>
            <person name="Sykes S."/>
            <person name="Wortman J."/>
            <person name="Nusbaum C."/>
            <person name="Birren B."/>
        </authorList>
    </citation>
    <scope>NUCLEOTIDE SEQUENCE [LARGE SCALE GENOMIC DNA]</scope>
    <source>
        <strain evidence="13 14">ANC 3681</strain>
    </source>
</reference>
<evidence type="ECO:0000256" key="9">
    <source>
        <dbReference type="RuleBase" id="RU003357"/>
    </source>
</evidence>
<protein>
    <recommendedName>
        <fullName evidence="15">TonB-dependent siderophore receptor</fullName>
    </recommendedName>
</protein>
<organism evidence="13 14">
    <name type="scientific">Acinetobacter johnsonii ANC 3681</name>
    <dbReference type="NCBI Taxonomy" id="1217662"/>
    <lineage>
        <taxon>Bacteria</taxon>
        <taxon>Pseudomonadati</taxon>
        <taxon>Pseudomonadota</taxon>
        <taxon>Gammaproteobacteria</taxon>
        <taxon>Moraxellales</taxon>
        <taxon>Moraxellaceae</taxon>
        <taxon>Acinetobacter</taxon>
    </lineage>
</organism>
<evidence type="ECO:0000256" key="4">
    <source>
        <dbReference type="ARBA" id="ARBA00022692"/>
    </source>
</evidence>
<dbReference type="PROSITE" id="PS52016">
    <property type="entry name" value="TONB_DEPENDENT_REC_3"/>
    <property type="match status" value="1"/>
</dbReference>
<evidence type="ECO:0008006" key="15">
    <source>
        <dbReference type="Google" id="ProtNLM"/>
    </source>
</evidence>
<keyword evidence="7 8" id="KW-0998">Cell outer membrane</keyword>
<feature type="chain" id="PRO_5004139176" description="TonB-dependent siderophore receptor" evidence="10">
    <location>
        <begin position="24"/>
        <end position="754"/>
    </location>
</feature>
<evidence type="ECO:0000256" key="1">
    <source>
        <dbReference type="ARBA" id="ARBA00004571"/>
    </source>
</evidence>
<evidence type="ECO:0000256" key="2">
    <source>
        <dbReference type="ARBA" id="ARBA00022448"/>
    </source>
</evidence>
<keyword evidence="6 8" id="KW-0472">Membrane</keyword>
<dbReference type="HOGENOM" id="CLU_015930_1_0_6"/>